<dbReference type="GO" id="GO:0008270">
    <property type="term" value="F:zinc ion binding"/>
    <property type="evidence" value="ECO:0007669"/>
    <property type="project" value="UniProtKB-KW"/>
</dbReference>
<comment type="subcellular location">
    <subcellularLocation>
        <location evidence="1">Nucleus</location>
    </subcellularLocation>
</comment>
<name>A0A8S2I4R2_9BILA</name>
<dbReference type="InterPro" id="IPR012337">
    <property type="entry name" value="RNaseH-like_sf"/>
</dbReference>
<evidence type="ECO:0008006" key="11">
    <source>
        <dbReference type="Google" id="ProtNLM"/>
    </source>
</evidence>
<evidence type="ECO:0000256" key="3">
    <source>
        <dbReference type="ARBA" id="ARBA00022771"/>
    </source>
</evidence>
<gene>
    <name evidence="8" type="ORF">OVA965_LOCUS11361</name>
    <name evidence="9" type="ORF">TMI583_LOCUS11359</name>
</gene>
<organism evidence="9 10">
    <name type="scientific">Didymodactylos carnosus</name>
    <dbReference type="NCBI Taxonomy" id="1234261"/>
    <lineage>
        <taxon>Eukaryota</taxon>
        <taxon>Metazoa</taxon>
        <taxon>Spiralia</taxon>
        <taxon>Gnathifera</taxon>
        <taxon>Rotifera</taxon>
        <taxon>Eurotatoria</taxon>
        <taxon>Bdelloidea</taxon>
        <taxon>Philodinida</taxon>
        <taxon>Philodinidae</taxon>
        <taxon>Didymodactylos</taxon>
    </lineage>
</organism>
<protein>
    <recommendedName>
        <fullName evidence="11">BED-type domain-containing protein</fullName>
    </recommendedName>
</protein>
<keyword evidence="5" id="KW-0539">Nucleus</keyword>
<dbReference type="PANTHER" id="PTHR46481:SF10">
    <property type="entry name" value="ZINC FINGER BED DOMAIN-CONTAINING PROTEIN 39"/>
    <property type="match status" value="1"/>
</dbReference>
<evidence type="ECO:0000256" key="6">
    <source>
        <dbReference type="SAM" id="Coils"/>
    </source>
</evidence>
<dbReference type="Proteomes" id="UP000682733">
    <property type="component" value="Unassembled WGS sequence"/>
</dbReference>
<evidence type="ECO:0000256" key="2">
    <source>
        <dbReference type="ARBA" id="ARBA00022723"/>
    </source>
</evidence>
<keyword evidence="4" id="KW-0862">Zinc</keyword>
<keyword evidence="6" id="KW-0175">Coiled coil</keyword>
<feature type="coiled-coil region" evidence="6">
    <location>
        <begin position="320"/>
        <end position="347"/>
    </location>
</feature>
<dbReference type="AlphaFoldDB" id="A0A8S2I4R2"/>
<evidence type="ECO:0000256" key="5">
    <source>
        <dbReference type="ARBA" id="ARBA00023242"/>
    </source>
</evidence>
<dbReference type="SUPFAM" id="SSF53098">
    <property type="entry name" value="Ribonuclease H-like"/>
    <property type="match status" value="1"/>
</dbReference>
<dbReference type="EMBL" id="CAJNOK010004371">
    <property type="protein sequence ID" value="CAF0935537.1"/>
    <property type="molecule type" value="Genomic_DNA"/>
</dbReference>
<evidence type="ECO:0000313" key="10">
    <source>
        <dbReference type="Proteomes" id="UP000682733"/>
    </source>
</evidence>
<evidence type="ECO:0000256" key="7">
    <source>
        <dbReference type="SAM" id="MobiDB-lite"/>
    </source>
</evidence>
<evidence type="ECO:0000313" key="8">
    <source>
        <dbReference type="EMBL" id="CAF0935537.1"/>
    </source>
</evidence>
<proteinExistence type="predicted"/>
<feature type="compositionally biased region" description="Polar residues" evidence="7">
    <location>
        <begin position="1"/>
        <end position="11"/>
    </location>
</feature>
<dbReference type="PANTHER" id="PTHR46481">
    <property type="entry name" value="ZINC FINGER BED DOMAIN-CONTAINING PROTEIN 4"/>
    <property type="match status" value="1"/>
</dbReference>
<evidence type="ECO:0000256" key="1">
    <source>
        <dbReference type="ARBA" id="ARBA00004123"/>
    </source>
</evidence>
<reference evidence="9" key="1">
    <citation type="submission" date="2021-02" db="EMBL/GenBank/DDBJ databases">
        <authorList>
            <person name="Nowell W R."/>
        </authorList>
    </citation>
    <scope>NUCLEOTIDE SEQUENCE</scope>
</reference>
<dbReference type="InterPro" id="IPR052035">
    <property type="entry name" value="ZnF_BED_domain_contain"/>
</dbReference>
<comment type="caution">
    <text evidence="9">The sequence shown here is derived from an EMBL/GenBank/DDBJ whole genome shotgun (WGS) entry which is preliminary data.</text>
</comment>
<sequence>MYASGTESNLNPDIEVISSPKGAGGLTRDEIWAHFDDYGDAKTAGHKKCKCKYCNTSFQFAKLPMMYRHISHKCEHISSINPNGLKEILVKLNSSTTDTSNSKRLKAHHLTSATASISSKSLIMTTPKCSKQLNMDQFGTRAILPSEKQSIDRTLVRAFVMNGMSFMTIDNIFFKEFLLKLNPMYTPPDRKKLSRDLLTQELVNVETRNNDLLNESEHLTLNVDGWTDQAGRSLYEFNAITESRKCIVLALKDLSSHSHTAIFLHDELESVLKKVSVNCDVNSKVRAIVTDNPNVMKTDVIKHSYATRILSRLSIVTTYFNQLHQSKAQLKSEVKRMKAKKKTLDMVADTRGLLLRDKFQNFYYAASFFLHPKYRGVGLLTDCRSQTITKIHTYDCNSSNSVIDIEKIEEALSDELKPVENENDLNDNTRKFNDLINENHQMLCQLTNSELISENNIEDKDLLNISSLVNSEDRDITNIFVELGLLDEDVQEQNDCQTASSQDRNDDEEDYDIDELIKAAIAT</sequence>
<evidence type="ECO:0000256" key="4">
    <source>
        <dbReference type="ARBA" id="ARBA00022833"/>
    </source>
</evidence>
<dbReference type="Proteomes" id="UP000677228">
    <property type="component" value="Unassembled WGS sequence"/>
</dbReference>
<dbReference type="EMBL" id="CAJOBA010004373">
    <property type="protein sequence ID" value="CAF3711284.1"/>
    <property type="molecule type" value="Genomic_DNA"/>
</dbReference>
<feature type="region of interest" description="Disordered" evidence="7">
    <location>
        <begin position="1"/>
        <end position="21"/>
    </location>
</feature>
<evidence type="ECO:0000313" key="9">
    <source>
        <dbReference type="EMBL" id="CAF3711284.1"/>
    </source>
</evidence>
<accession>A0A8S2I4R2</accession>
<dbReference type="GO" id="GO:0005634">
    <property type="term" value="C:nucleus"/>
    <property type="evidence" value="ECO:0007669"/>
    <property type="project" value="UniProtKB-SubCell"/>
</dbReference>
<keyword evidence="3" id="KW-0863">Zinc-finger</keyword>
<keyword evidence="2" id="KW-0479">Metal-binding</keyword>